<keyword evidence="2" id="KW-1185">Reference proteome</keyword>
<dbReference type="Proteomes" id="UP001220964">
    <property type="component" value="Unassembled WGS sequence"/>
</dbReference>
<sequence>MTLFDRPVGPETYAMIRYGYGWPARGAPVTAQGMLGRLLAPDTAQARFPKVPFAEAVTLGRDYISASREMKRGVEGADRRRKLAWRAIRHAQLRGLAADLARMAETDDPLRERLVQFWNNHFATRTTGRAARATGPAYADDAIRPHLTGSFADLLKSAVTHPVMLAFLDQPSSVGPNSPYGQRRGRGLNENLAREVIELHTLGVGAGYSQADVRQFAELLTGLTFNLRRDAEGVFDPRRAEPGAETVLGTSYGGDGTASQADIHAALDDLAAHPATAAHLSRKLVAHFTADTPDPALVAAVEAAWRDTGGDLLAVYTALLTHPAAWDGFGAKVKQPLEFMGSALRALEVRGETLQEMKPGLVLRAFLRPLADMGQAYHGPPGPDGVPDEAAAWVQPFGLAQRITWAAAAVDRAATKGLDPVAFARAALGDAASERLLWAAARAETRDQGLALVLASAEFNRR</sequence>
<dbReference type="AlphaFoldDB" id="A0AAE3NNN6"/>
<gene>
    <name evidence="1" type="ORF">P1J78_00375</name>
</gene>
<dbReference type="RefSeq" id="WP_275565320.1">
    <property type="nucleotide sequence ID" value="NZ_JARGYC010000001.1"/>
</dbReference>
<proteinExistence type="predicted"/>
<dbReference type="EMBL" id="JARGYC010000001">
    <property type="protein sequence ID" value="MDF0599172.1"/>
    <property type="molecule type" value="Genomic_DNA"/>
</dbReference>
<organism evidence="1 2">
    <name type="scientific">Psychromarinibacter sediminicola</name>
    <dbReference type="NCBI Taxonomy" id="3033385"/>
    <lineage>
        <taxon>Bacteria</taxon>
        <taxon>Pseudomonadati</taxon>
        <taxon>Pseudomonadota</taxon>
        <taxon>Alphaproteobacteria</taxon>
        <taxon>Rhodobacterales</taxon>
        <taxon>Paracoccaceae</taxon>
        <taxon>Psychromarinibacter</taxon>
    </lineage>
</organism>
<protein>
    <submittedName>
        <fullName evidence="1">DUF1800 domain-containing protein</fullName>
    </submittedName>
</protein>
<dbReference type="Pfam" id="PF08811">
    <property type="entry name" value="DUF1800"/>
    <property type="match status" value="1"/>
</dbReference>
<name>A0AAE3NNN6_9RHOB</name>
<accession>A0AAE3NNN6</accession>
<evidence type="ECO:0000313" key="1">
    <source>
        <dbReference type="EMBL" id="MDF0599172.1"/>
    </source>
</evidence>
<evidence type="ECO:0000313" key="2">
    <source>
        <dbReference type="Proteomes" id="UP001220964"/>
    </source>
</evidence>
<dbReference type="InterPro" id="IPR014917">
    <property type="entry name" value="DUF1800"/>
</dbReference>
<comment type="caution">
    <text evidence="1">The sequence shown here is derived from an EMBL/GenBank/DDBJ whole genome shotgun (WGS) entry which is preliminary data.</text>
</comment>
<reference evidence="1" key="1">
    <citation type="submission" date="2023-03" db="EMBL/GenBank/DDBJ databases">
        <title>Multiphase analysis and comparison of six strains from genera Psychromarinibacter, Lutimaribacter, and Maritimibacter, including a novel species: Psychromarinibacter sediminicola sp. nov.</title>
        <authorList>
            <person name="Wang Y.-H."/>
            <person name="Ye M.-Q."/>
            <person name="Du Z.-J."/>
        </authorList>
    </citation>
    <scope>NUCLEOTIDE SEQUENCE</scope>
    <source>
        <strain evidence="1">C21-152</strain>
    </source>
</reference>